<proteinExistence type="predicted"/>
<sequence>MVGNVRSWEVIDECACNAAIQYTPTFHHLCYKSLLHGTYNTNGEPIAINRAQFQAPCYHIEIFEKPKKSQLYFAQLGNRTRDLLSGSRTCDHSTNEAVVKGENHPMTSPTLGEVRVSVRLLLTKNHPVPTPTFRAGVPFLLFEIHVSVKSLQRYIYLLGQRFGFDCWFLFFNLWFWFLLRFRGICKKLSGFICVVV</sequence>
<evidence type="ECO:0000256" key="1">
    <source>
        <dbReference type="SAM" id="Phobius"/>
    </source>
</evidence>
<organism evidence="2">
    <name type="scientific">Spodoptera frugiperda</name>
    <name type="common">Fall armyworm</name>
    <dbReference type="NCBI Taxonomy" id="7108"/>
    <lineage>
        <taxon>Eukaryota</taxon>
        <taxon>Metazoa</taxon>
        <taxon>Ecdysozoa</taxon>
        <taxon>Arthropoda</taxon>
        <taxon>Hexapoda</taxon>
        <taxon>Insecta</taxon>
        <taxon>Pterygota</taxon>
        <taxon>Neoptera</taxon>
        <taxon>Endopterygota</taxon>
        <taxon>Lepidoptera</taxon>
        <taxon>Glossata</taxon>
        <taxon>Ditrysia</taxon>
        <taxon>Noctuoidea</taxon>
        <taxon>Noctuidae</taxon>
        <taxon>Amphipyrinae</taxon>
        <taxon>Spodoptera</taxon>
    </lineage>
</organism>
<feature type="transmembrane region" description="Helical" evidence="1">
    <location>
        <begin position="154"/>
        <end position="179"/>
    </location>
</feature>
<name>A0A2H1VG07_SPOFR</name>
<keyword evidence="1" id="KW-0812">Transmembrane</keyword>
<keyword evidence="1" id="KW-1133">Transmembrane helix</keyword>
<keyword evidence="1" id="KW-0472">Membrane</keyword>
<accession>A0A2H1VG07</accession>
<gene>
    <name evidence="2" type="ORF">SFRICE_009944</name>
</gene>
<dbReference type="AlphaFoldDB" id="A0A2H1VG07"/>
<protein>
    <submittedName>
        <fullName evidence="2">SFRICE_009944</fullName>
    </submittedName>
</protein>
<reference evidence="2" key="1">
    <citation type="submission" date="2016-07" db="EMBL/GenBank/DDBJ databases">
        <authorList>
            <person name="Bretaudeau A."/>
        </authorList>
    </citation>
    <scope>NUCLEOTIDE SEQUENCE</scope>
    <source>
        <strain evidence="2">Rice</strain>
        <tissue evidence="2">Whole body</tissue>
    </source>
</reference>
<dbReference type="EMBL" id="ODYU01002362">
    <property type="protein sequence ID" value="SOQ39769.1"/>
    <property type="molecule type" value="Genomic_DNA"/>
</dbReference>
<evidence type="ECO:0000313" key="2">
    <source>
        <dbReference type="EMBL" id="SOQ39769.1"/>
    </source>
</evidence>